<feature type="domain" description="Flagellar basal body rod protein N-terminal" evidence="7">
    <location>
        <begin position="5"/>
        <end position="35"/>
    </location>
</feature>
<feature type="domain" description="Flagellar hook protein FlgE/F/G-like D1" evidence="9">
    <location>
        <begin position="82"/>
        <end position="148"/>
    </location>
</feature>
<dbReference type="Proteomes" id="UP000776983">
    <property type="component" value="Unassembled WGS sequence"/>
</dbReference>
<evidence type="ECO:0000313" key="10">
    <source>
        <dbReference type="EMBL" id="MCB5362817.1"/>
    </source>
</evidence>
<evidence type="ECO:0000256" key="2">
    <source>
        <dbReference type="ARBA" id="ARBA00009677"/>
    </source>
</evidence>
<dbReference type="NCBIfam" id="TIGR02490">
    <property type="entry name" value="flgF"/>
    <property type="match status" value="1"/>
</dbReference>
<dbReference type="NCBIfam" id="NF009280">
    <property type="entry name" value="PRK12640.1"/>
    <property type="match status" value="1"/>
</dbReference>
<evidence type="ECO:0000313" key="11">
    <source>
        <dbReference type="Proteomes" id="UP000776983"/>
    </source>
</evidence>
<evidence type="ECO:0000256" key="3">
    <source>
        <dbReference type="ARBA" id="ARBA00023143"/>
    </source>
</evidence>
<dbReference type="EMBL" id="JACDXW010000002">
    <property type="protein sequence ID" value="MCB5362817.1"/>
    <property type="molecule type" value="Genomic_DNA"/>
</dbReference>
<keyword evidence="10" id="KW-0969">Cilium</keyword>
<dbReference type="InterPro" id="IPR053967">
    <property type="entry name" value="LlgE_F_G-like_D1"/>
</dbReference>
<dbReference type="InterPro" id="IPR001444">
    <property type="entry name" value="Flag_bb_rod_N"/>
</dbReference>
<reference evidence="10 11" key="1">
    <citation type="submission" date="2020-07" db="EMBL/GenBank/DDBJ databases">
        <title>Pusillimonas sp. nov., isolated from poultry manure in Taiwan.</title>
        <authorList>
            <person name="Lin S.-Y."/>
            <person name="Tang Y.-S."/>
            <person name="Young C.-C."/>
        </authorList>
    </citation>
    <scope>NUCLEOTIDE SEQUENCE [LARGE SCALE GENOMIC DNA]</scope>
    <source>
        <strain evidence="10 11">CC-YST705</strain>
    </source>
</reference>
<keyword evidence="11" id="KW-1185">Reference proteome</keyword>
<name>A0ABS8C9W1_9BURK</name>
<feature type="domain" description="Flagellar basal-body/hook protein C-terminal" evidence="8">
    <location>
        <begin position="200"/>
        <end position="243"/>
    </location>
</feature>
<keyword evidence="10" id="KW-0282">Flagellum</keyword>
<dbReference type="RefSeq" id="WP_226953062.1">
    <property type="nucleotide sequence ID" value="NZ_JACDXW010000002.1"/>
</dbReference>
<dbReference type="InterPro" id="IPR019776">
    <property type="entry name" value="Flagellar_basal_body_rod_CS"/>
</dbReference>
<dbReference type="InterPro" id="IPR012836">
    <property type="entry name" value="FlgF"/>
</dbReference>
<organism evidence="10 11">
    <name type="scientific">Mesopusillimonas faecipullorum</name>
    <dbReference type="NCBI Taxonomy" id="2755040"/>
    <lineage>
        <taxon>Bacteria</taxon>
        <taxon>Pseudomonadati</taxon>
        <taxon>Pseudomonadota</taxon>
        <taxon>Betaproteobacteria</taxon>
        <taxon>Burkholderiales</taxon>
        <taxon>Alcaligenaceae</taxon>
        <taxon>Mesopusillimonas</taxon>
    </lineage>
</organism>
<dbReference type="Pfam" id="PF22692">
    <property type="entry name" value="LlgE_F_G_D1"/>
    <property type="match status" value="1"/>
</dbReference>
<dbReference type="InterPro" id="IPR037925">
    <property type="entry name" value="FlgE/F/G-like"/>
</dbReference>
<dbReference type="InterPro" id="IPR020013">
    <property type="entry name" value="Flagellar_FlgE/F/G"/>
</dbReference>
<gene>
    <name evidence="10" type="primary">flgF</name>
    <name evidence="10" type="ORF">H0484_03485</name>
</gene>
<dbReference type="InterPro" id="IPR010930">
    <property type="entry name" value="Flg_bb/hook_C_dom"/>
</dbReference>
<sequence>MDRILYTASGAAARMLEQQAVVSNNLANVNTTGFRQQLSMQRAVPFVADQGLPTRVATVAATQGSDLSSGPLAETGNPLHVALQGPGWFAVRTPEGEAYTRAGEFAVNAENQLVTRAQGYPVLSVDGEPMEIPDRGTVTFSSDGQLTALGAGDPPNTIQVVGQIKLVNPQADSLQRGEDGFFRSQGQAAVQADPGVRIVSGFLEKSNVNAAQAMVALIENARQFEMQMKVIRDASANAERANGILSAGN</sequence>
<evidence type="ECO:0000256" key="6">
    <source>
        <dbReference type="RuleBase" id="RU362116"/>
    </source>
</evidence>
<protein>
    <recommendedName>
        <fullName evidence="5 6">Flagellar basal-body rod protein FlgF</fullName>
    </recommendedName>
</protein>
<comment type="subunit">
    <text evidence="4 6">The basal body constitutes a major portion of the flagellar organelle and consists of five rings (E,L,P,S, and M) mounted on a central rod. The rod consists of about 26 subunits of FlgG in the distal portion, and FlgB, FlgC and FlgF are thought to build up the proximal portion of the rod with about 6 subunits each.</text>
</comment>
<dbReference type="PANTHER" id="PTHR30435:SF18">
    <property type="entry name" value="FLAGELLAR BASAL-BODY ROD PROTEIN FLGF"/>
    <property type="match status" value="1"/>
</dbReference>
<evidence type="ECO:0000259" key="7">
    <source>
        <dbReference type="Pfam" id="PF00460"/>
    </source>
</evidence>
<keyword evidence="3 6" id="KW-0975">Bacterial flagellum</keyword>
<keyword evidence="10" id="KW-0966">Cell projection</keyword>
<dbReference type="Pfam" id="PF00460">
    <property type="entry name" value="Flg_bb_rod"/>
    <property type="match status" value="1"/>
</dbReference>
<evidence type="ECO:0000259" key="8">
    <source>
        <dbReference type="Pfam" id="PF06429"/>
    </source>
</evidence>
<dbReference type="PANTHER" id="PTHR30435">
    <property type="entry name" value="FLAGELLAR PROTEIN"/>
    <property type="match status" value="1"/>
</dbReference>
<dbReference type="Pfam" id="PF06429">
    <property type="entry name" value="Flg_bbr_C"/>
    <property type="match status" value="1"/>
</dbReference>
<comment type="subcellular location">
    <subcellularLocation>
        <location evidence="1 6">Bacterial flagellum basal body</location>
    </subcellularLocation>
</comment>
<comment type="caution">
    <text evidence="10">The sequence shown here is derived from an EMBL/GenBank/DDBJ whole genome shotgun (WGS) entry which is preliminary data.</text>
</comment>
<evidence type="ECO:0000256" key="5">
    <source>
        <dbReference type="ARBA" id="ARBA00040228"/>
    </source>
</evidence>
<evidence type="ECO:0000259" key="9">
    <source>
        <dbReference type="Pfam" id="PF22692"/>
    </source>
</evidence>
<evidence type="ECO:0000256" key="4">
    <source>
        <dbReference type="ARBA" id="ARBA00038560"/>
    </source>
</evidence>
<dbReference type="NCBIfam" id="TIGR03506">
    <property type="entry name" value="FlgEFG_subfam"/>
    <property type="match status" value="1"/>
</dbReference>
<dbReference type="PROSITE" id="PS00588">
    <property type="entry name" value="FLAGELLA_BB_ROD"/>
    <property type="match status" value="1"/>
</dbReference>
<accession>A0ABS8C9W1</accession>
<dbReference type="SUPFAM" id="SSF117143">
    <property type="entry name" value="Flagellar hook protein flgE"/>
    <property type="match status" value="1"/>
</dbReference>
<evidence type="ECO:0000256" key="1">
    <source>
        <dbReference type="ARBA" id="ARBA00004117"/>
    </source>
</evidence>
<comment type="similarity">
    <text evidence="2 6">Belongs to the flagella basal body rod proteins family.</text>
</comment>
<proteinExistence type="inferred from homology"/>